<dbReference type="InterPro" id="IPR012336">
    <property type="entry name" value="Thioredoxin-like_fold"/>
</dbReference>
<dbReference type="Pfam" id="PF17172">
    <property type="entry name" value="GST_N_4"/>
    <property type="match status" value="1"/>
</dbReference>
<dbReference type="GO" id="GO:0001401">
    <property type="term" value="C:SAM complex"/>
    <property type="evidence" value="ECO:0007669"/>
    <property type="project" value="TreeGrafter"/>
</dbReference>
<dbReference type="RefSeq" id="XP_006695497.1">
    <property type="nucleotide sequence ID" value="XM_006695434.1"/>
</dbReference>
<gene>
    <name evidence="2" type="ORF">CTHT_0051560</name>
</gene>
<proteinExistence type="predicted"/>
<organism evidence="3">
    <name type="scientific">Chaetomium thermophilum (strain DSM 1495 / CBS 144.50 / IMI 039719)</name>
    <name type="common">Thermochaetoides thermophila</name>
    <dbReference type="NCBI Taxonomy" id="759272"/>
    <lineage>
        <taxon>Eukaryota</taxon>
        <taxon>Fungi</taxon>
        <taxon>Dikarya</taxon>
        <taxon>Ascomycota</taxon>
        <taxon>Pezizomycotina</taxon>
        <taxon>Sordariomycetes</taxon>
        <taxon>Sordariomycetidae</taxon>
        <taxon>Sordariales</taxon>
        <taxon>Chaetomiaceae</taxon>
        <taxon>Thermochaetoides</taxon>
    </lineage>
</organism>
<dbReference type="InterPro" id="IPR050931">
    <property type="entry name" value="Mito_Protein_Transport_Metaxin"/>
</dbReference>
<dbReference type="PANTHER" id="PTHR12289:SF44">
    <property type="entry name" value="OUTER MEMBRANE PROTEIN (SAM35), PUTATIVE (AFU_ORTHOLOGUE AFUA_1G13180)-RELATED"/>
    <property type="match status" value="1"/>
</dbReference>
<dbReference type="GO" id="GO:0007005">
    <property type="term" value="P:mitochondrion organization"/>
    <property type="evidence" value="ECO:0007669"/>
    <property type="project" value="TreeGrafter"/>
</dbReference>
<dbReference type="eggNOG" id="KOG3028">
    <property type="taxonomic scope" value="Eukaryota"/>
</dbReference>
<accession>G0SDF1</accession>
<dbReference type="OrthoDB" id="198787at2759"/>
<protein>
    <recommendedName>
        <fullName evidence="1">Thioredoxin-like fold domain-containing protein</fullName>
    </recommendedName>
</protein>
<dbReference type="PANTHER" id="PTHR12289">
    <property type="entry name" value="METAXIN RELATED"/>
    <property type="match status" value="1"/>
</dbReference>
<evidence type="ECO:0000313" key="2">
    <source>
        <dbReference type="EMBL" id="EGS18552.1"/>
    </source>
</evidence>
<keyword evidence="3" id="KW-1185">Reference proteome</keyword>
<dbReference type="EMBL" id="GL988045">
    <property type="protein sequence ID" value="EGS18552.1"/>
    <property type="molecule type" value="Genomic_DNA"/>
</dbReference>
<reference evidence="2 3" key="1">
    <citation type="journal article" date="2011" name="Cell">
        <title>Insight into structure and assembly of the nuclear pore complex by utilizing the genome of a eukaryotic thermophile.</title>
        <authorList>
            <person name="Amlacher S."/>
            <person name="Sarges P."/>
            <person name="Flemming D."/>
            <person name="van Noort V."/>
            <person name="Kunze R."/>
            <person name="Devos D.P."/>
            <person name="Arumugam M."/>
            <person name="Bork P."/>
            <person name="Hurt E."/>
        </authorList>
    </citation>
    <scope>NUCLEOTIDE SEQUENCE [LARGE SCALE GENOMIC DNA]</scope>
    <source>
        <strain evidence="3">DSM 1495 / CBS 144.50 / IMI 039719</strain>
    </source>
</reference>
<sequence>MTSQAPPYTQPWRKIPIPRPLQVLFDTFPLRTYEANGLPERAEHLTTSDLPTLYLFCTEEDARTGFPSYNPGCLKWQTLLRLAKIPFRTLPSTNHASPSGSLPFLLPPRTSSTSLTTPIPASHIPQYITEHSPPEHVLPSLPTPKNGPLRPEAYLPLLTLHLRNAWLAALYLTPAYSSLLEKLYLLPSSSNSLVRSSLKRQLRLAATEEIVSSLGRGTSGVAGEALEKMVEFEEIWHDAKQAMEGLCQVLRESEEGWFFGSEVPSEFDAAVFGYTQVMVEFMSSDSSFSSKKPEEVSQGDGKVLLGEMVKQAGNGELARHRERILARAWPEWDGKREW</sequence>
<name>G0SDF1_CHATD</name>
<dbReference type="AlphaFoldDB" id="G0SDF1"/>
<evidence type="ECO:0000259" key="1">
    <source>
        <dbReference type="Pfam" id="PF17172"/>
    </source>
</evidence>
<dbReference type="STRING" id="759272.G0SDF1"/>
<dbReference type="HOGENOM" id="CLU_055680_0_0_1"/>
<dbReference type="GeneID" id="18259194"/>
<feature type="domain" description="Thioredoxin-like fold" evidence="1">
    <location>
        <begin position="71"/>
        <end position="174"/>
    </location>
</feature>
<dbReference type="OMA" id="FRNAWAS"/>
<dbReference type="Proteomes" id="UP000008066">
    <property type="component" value="Unassembled WGS sequence"/>
</dbReference>
<evidence type="ECO:0000313" key="3">
    <source>
        <dbReference type="Proteomes" id="UP000008066"/>
    </source>
</evidence>
<dbReference type="KEGG" id="cthr:CTHT_0051560"/>